<dbReference type="SUPFAM" id="SSF102588">
    <property type="entry name" value="LmbE-like"/>
    <property type="match status" value="1"/>
</dbReference>
<organism evidence="2 3">
    <name type="scientific">Paraflavitalea soli</name>
    <dbReference type="NCBI Taxonomy" id="2315862"/>
    <lineage>
        <taxon>Bacteria</taxon>
        <taxon>Pseudomonadati</taxon>
        <taxon>Bacteroidota</taxon>
        <taxon>Chitinophagia</taxon>
        <taxon>Chitinophagales</taxon>
        <taxon>Chitinophagaceae</taxon>
        <taxon>Paraflavitalea</taxon>
    </lineage>
</organism>
<evidence type="ECO:0000313" key="3">
    <source>
        <dbReference type="Proteomes" id="UP000263900"/>
    </source>
</evidence>
<dbReference type="OrthoDB" id="9759749at2"/>
<gene>
    <name evidence="2" type="ORF">D3H65_31860</name>
</gene>
<dbReference type="Pfam" id="PF02585">
    <property type="entry name" value="PIG-L"/>
    <property type="match status" value="1"/>
</dbReference>
<evidence type="ECO:0000256" key="1">
    <source>
        <dbReference type="SAM" id="SignalP"/>
    </source>
</evidence>
<dbReference type="AlphaFoldDB" id="A0A3B7N0F9"/>
<dbReference type="EMBL" id="CP032157">
    <property type="protein sequence ID" value="AXY78856.1"/>
    <property type="molecule type" value="Genomic_DNA"/>
</dbReference>
<feature type="chain" id="PRO_5017571821" evidence="1">
    <location>
        <begin position="25"/>
        <end position="839"/>
    </location>
</feature>
<dbReference type="SUPFAM" id="SSF52317">
    <property type="entry name" value="Class I glutamine amidotransferase-like"/>
    <property type="match status" value="1"/>
</dbReference>
<proteinExistence type="predicted"/>
<dbReference type="InterPro" id="IPR024078">
    <property type="entry name" value="LmbE-like_dom_sf"/>
</dbReference>
<keyword evidence="1" id="KW-0732">Signal</keyword>
<dbReference type="Gene3D" id="3.40.50.10320">
    <property type="entry name" value="LmbE-like"/>
    <property type="match status" value="1"/>
</dbReference>
<dbReference type="InterPro" id="IPR003737">
    <property type="entry name" value="GlcNAc_PI_deacetylase-related"/>
</dbReference>
<accession>A0A3B7N0F9</accession>
<protein>
    <submittedName>
        <fullName evidence="2">PIG-L family deacetylase</fullName>
    </submittedName>
</protein>
<sequence>MRIFYSKQAFFSLLLLLNTVTLPAQTPPAYTAGDIYLQIKKLKVLGSVLYIAAHPDDENTRLLAYLSKDRLYRTGYMSLTRGDGGQNLIGDEQGIDLGLIRTQELLAARRIDGAEQFFSRAFDFGFSKSTDEALATWGKEKILSDVVWVIRRFQPDVIITRFPEDARAGHGHHSGSAVLAHEAFRLAADPTAFPEQLKLGVKPWKAKRIMWNTFNFGGNNTTSNDQLKIDVGGYNAVLGKGYGEVAAESRSQHKSQGFGVPASRGVAWEYFTPVEGAPAKTDIMDDVNMSWSAVEKGAPIDAKIDEVLNNYSLLHPERSVPALVSLYKDIRSLPEGYWRNQKLQEVQQLVERCSGLWMDVTSATEFVVQGDTMRVLAAINNRLGANAQLVRFTLDVFDSTFNKPLAANTNTVFTRPIYVFTTKPVTQPYWLEHKMSEGSFTVNEQTFIGRPESIPSYQATIEITIEGEPFTFTRAVQYKFTDPVKGELYRPLVVVPSATVSTDPGIVIFHKGEKATQDILLKVTANKTFDHYTAKVSKRLKNDNSIVTDTNFSLIKGLSKPYYFTINNGMLKGLEQDNVQAFVELKNGKEEQPAWLNMTSIEYDHIPPIHYFYQDAVKVLNIDLKTAGKRIGYIEGAGDKVPAALEQMGYEVVVLKEKDITPAVLKQLDAVMTGVRAYNVHDFMFAKYDVLMDYVKNGGNLIIQYNTNNLISTVKSRIGPYPFNISRNRITDEKAKVSFLLPEHPVLNYPNKITEKDFDGWIQERGIYFPEQLDSAYKSPLSMADPGEQPLNNSLVIADYGKGKFVYTGLVFFRELPAGIPGAYRLLANIIALNKKKGF</sequence>
<dbReference type="Proteomes" id="UP000263900">
    <property type="component" value="Chromosome"/>
</dbReference>
<name>A0A3B7N0F9_9BACT</name>
<keyword evidence="3" id="KW-1185">Reference proteome</keyword>
<dbReference type="InterPro" id="IPR029062">
    <property type="entry name" value="Class_I_gatase-like"/>
</dbReference>
<dbReference type="KEGG" id="pseg:D3H65_31860"/>
<evidence type="ECO:0000313" key="2">
    <source>
        <dbReference type="EMBL" id="AXY78856.1"/>
    </source>
</evidence>
<reference evidence="2 3" key="1">
    <citation type="submission" date="2018-09" db="EMBL/GenBank/DDBJ databases">
        <title>Genome sequencing of strain 6GH32-13.</title>
        <authorList>
            <person name="Weon H.-Y."/>
            <person name="Heo J."/>
            <person name="Kwon S.-W."/>
        </authorList>
    </citation>
    <scope>NUCLEOTIDE SEQUENCE [LARGE SCALE GENOMIC DNA]</scope>
    <source>
        <strain evidence="2 3">5GH32-13</strain>
    </source>
</reference>
<feature type="signal peptide" evidence="1">
    <location>
        <begin position="1"/>
        <end position="24"/>
    </location>
</feature>